<sequence length="92" mass="10217">MKFFIALFALVAVAVAAPGYEHAHHVDAIQVPQQPAIPPLHPHPLHLKAHAHVQHIPYHHAHIGHPHLIGYEVAVHEPEVKHVVKPVHGHGW</sequence>
<dbReference type="Proteomes" id="UP000694866">
    <property type="component" value="Unplaced"/>
</dbReference>
<name>A0A9R1TJQ5_9HYME</name>
<protein>
    <submittedName>
        <fullName evidence="3">Histidine-rich glycoprotein isoform X2</fullName>
    </submittedName>
</protein>
<proteinExistence type="predicted"/>
<evidence type="ECO:0000313" key="3">
    <source>
        <dbReference type="RefSeq" id="XP_011310720.1"/>
    </source>
</evidence>
<evidence type="ECO:0000313" key="2">
    <source>
        <dbReference type="Proteomes" id="UP000694866"/>
    </source>
</evidence>
<keyword evidence="1" id="KW-0732">Signal</keyword>
<dbReference type="AlphaFoldDB" id="A0A9R1TJQ5"/>
<accession>A0A9R1TJQ5</accession>
<reference evidence="3" key="1">
    <citation type="submission" date="2025-08" db="UniProtKB">
        <authorList>
            <consortium name="RefSeq"/>
        </authorList>
    </citation>
    <scope>IDENTIFICATION</scope>
    <source>
        <strain evidence="3">USDA-PBARC FA_bdor</strain>
        <tissue evidence="3">Whole organism</tissue>
    </source>
</reference>
<organism evidence="2 3">
    <name type="scientific">Fopius arisanus</name>
    <dbReference type="NCBI Taxonomy" id="64838"/>
    <lineage>
        <taxon>Eukaryota</taxon>
        <taxon>Metazoa</taxon>
        <taxon>Ecdysozoa</taxon>
        <taxon>Arthropoda</taxon>
        <taxon>Hexapoda</taxon>
        <taxon>Insecta</taxon>
        <taxon>Pterygota</taxon>
        <taxon>Neoptera</taxon>
        <taxon>Endopterygota</taxon>
        <taxon>Hymenoptera</taxon>
        <taxon>Apocrita</taxon>
        <taxon>Ichneumonoidea</taxon>
        <taxon>Braconidae</taxon>
        <taxon>Opiinae</taxon>
        <taxon>Fopius</taxon>
    </lineage>
</organism>
<evidence type="ECO:0000256" key="1">
    <source>
        <dbReference type="SAM" id="SignalP"/>
    </source>
</evidence>
<feature type="chain" id="PRO_5040196685" evidence="1">
    <location>
        <begin position="17"/>
        <end position="92"/>
    </location>
</feature>
<gene>
    <name evidence="3" type="primary">LOC105271083</name>
</gene>
<keyword evidence="2" id="KW-1185">Reference proteome</keyword>
<dbReference type="GeneID" id="105271083"/>
<feature type="signal peptide" evidence="1">
    <location>
        <begin position="1"/>
        <end position="16"/>
    </location>
</feature>
<dbReference type="RefSeq" id="XP_011310720.1">
    <property type="nucleotide sequence ID" value="XM_011312418.1"/>
</dbReference>